<reference evidence="4" key="1">
    <citation type="journal article" date="2012" name="Science">
        <title>The Paleozoic origin of enzymatic lignin decomposition reconstructed from 31 fungal genomes.</title>
        <authorList>
            <person name="Floudas D."/>
            <person name="Binder M."/>
            <person name="Riley R."/>
            <person name="Barry K."/>
            <person name="Blanchette R.A."/>
            <person name="Henrissat B."/>
            <person name="Martinez A.T."/>
            <person name="Otillar R."/>
            <person name="Spatafora J.W."/>
            <person name="Yadav J.S."/>
            <person name="Aerts A."/>
            <person name="Benoit I."/>
            <person name="Boyd A."/>
            <person name="Carlson A."/>
            <person name="Copeland A."/>
            <person name="Coutinho P.M."/>
            <person name="de Vries R.P."/>
            <person name="Ferreira P."/>
            <person name="Findley K."/>
            <person name="Foster B."/>
            <person name="Gaskell J."/>
            <person name="Glotzer D."/>
            <person name="Gorecki P."/>
            <person name="Heitman J."/>
            <person name="Hesse C."/>
            <person name="Hori C."/>
            <person name="Igarashi K."/>
            <person name="Jurgens J.A."/>
            <person name="Kallen N."/>
            <person name="Kersten P."/>
            <person name="Kohler A."/>
            <person name="Kuees U."/>
            <person name="Kumar T.K.A."/>
            <person name="Kuo A."/>
            <person name="LaButti K."/>
            <person name="Larrondo L.F."/>
            <person name="Lindquist E."/>
            <person name="Ling A."/>
            <person name="Lombard V."/>
            <person name="Lucas S."/>
            <person name="Lundell T."/>
            <person name="Martin R."/>
            <person name="McLaughlin D.J."/>
            <person name="Morgenstern I."/>
            <person name="Morin E."/>
            <person name="Murat C."/>
            <person name="Nagy L.G."/>
            <person name="Nolan M."/>
            <person name="Ohm R.A."/>
            <person name="Patyshakuliyeva A."/>
            <person name="Rokas A."/>
            <person name="Ruiz-Duenas F.J."/>
            <person name="Sabat G."/>
            <person name="Salamov A."/>
            <person name="Samejima M."/>
            <person name="Schmutz J."/>
            <person name="Slot J.C."/>
            <person name="St John F."/>
            <person name="Stenlid J."/>
            <person name="Sun H."/>
            <person name="Sun S."/>
            <person name="Syed K."/>
            <person name="Tsang A."/>
            <person name="Wiebenga A."/>
            <person name="Young D."/>
            <person name="Pisabarro A."/>
            <person name="Eastwood D.C."/>
            <person name="Martin F."/>
            <person name="Cullen D."/>
            <person name="Grigoriev I.V."/>
            <person name="Hibbett D.S."/>
        </authorList>
    </citation>
    <scope>NUCLEOTIDE SEQUENCE [LARGE SCALE GENOMIC DNA]</scope>
    <source>
        <strain evidence="4">RWD-64-598 SS2</strain>
    </source>
</reference>
<dbReference type="InterPro" id="IPR045341">
    <property type="entry name" value="DUF6532"/>
</dbReference>
<feature type="compositionally biased region" description="Acidic residues" evidence="1">
    <location>
        <begin position="191"/>
        <end position="206"/>
    </location>
</feature>
<dbReference type="KEGG" id="cput:CONPUDRAFT_151187"/>
<feature type="region of interest" description="Disordered" evidence="1">
    <location>
        <begin position="124"/>
        <end position="227"/>
    </location>
</feature>
<evidence type="ECO:0000256" key="1">
    <source>
        <dbReference type="SAM" id="MobiDB-lite"/>
    </source>
</evidence>
<dbReference type="OMA" id="CALAFTT"/>
<feature type="domain" description="DUF6532" evidence="2">
    <location>
        <begin position="239"/>
        <end position="427"/>
    </location>
</feature>
<proteinExistence type="predicted"/>
<feature type="compositionally biased region" description="Low complexity" evidence="1">
    <location>
        <begin position="168"/>
        <end position="190"/>
    </location>
</feature>
<evidence type="ECO:0000313" key="3">
    <source>
        <dbReference type="EMBL" id="EIW84143.1"/>
    </source>
</evidence>
<dbReference type="AlphaFoldDB" id="A0A5M3MY95"/>
<gene>
    <name evidence="3" type="ORF">CONPUDRAFT_151187</name>
</gene>
<name>A0A5M3MY95_CONPW</name>
<feature type="compositionally biased region" description="Basic and acidic residues" evidence="1">
    <location>
        <begin position="26"/>
        <end position="37"/>
    </location>
</feature>
<organism evidence="3 4">
    <name type="scientific">Coniophora puteana (strain RWD-64-598)</name>
    <name type="common">Brown rot fungus</name>
    <dbReference type="NCBI Taxonomy" id="741705"/>
    <lineage>
        <taxon>Eukaryota</taxon>
        <taxon>Fungi</taxon>
        <taxon>Dikarya</taxon>
        <taxon>Basidiomycota</taxon>
        <taxon>Agaricomycotina</taxon>
        <taxon>Agaricomycetes</taxon>
        <taxon>Agaricomycetidae</taxon>
        <taxon>Boletales</taxon>
        <taxon>Coniophorineae</taxon>
        <taxon>Coniophoraceae</taxon>
        <taxon>Coniophora</taxon>
    </lineage>
</organism>
<protein>
    <recommendedName>
        <fullName evidence="2">DUF6532 domain-containing protein</fullName>
    </recommendedName>
</protein>
<feature type="region of interest" description="Disordered" evidence="1">
    <location>
        <begin position="1"/>
        <end position="47"/>
    </location>
</feature>
<dbReference type="Pfam" id="PF20149">
    <property type="entry name" value="DUF6532"/>
    <property type="match status" value="1"/>
</dbReference>
<dbReference type="EMBL" id="JH711575">
    <property type="protein sequence ID" value="EIW84143.1"/>
    <property type="molecule type" value="Genomic_DNA"/>
</dbReference>
<evidence type="ECO:0000313" key="4">
    <source>
        <dbReference type="Proteomes" id="UP000053558"/>
    </source>
</evidence>
<feature type="compositionally biased region" description="Basic and acidic residues" evidence="1">
    <location>
        <begin position="155"/>
        <end position="167"/>
    </location>
</feature>
<dbReference type="Proteomes" id="UP000053558">
    <property type="component" value="Unassembled WGS sequence"/>
</dbReference>
<evidence type="ECO:0000259" key="2">
    <source>
        <dbReference type="Pfam" id="PF20149"/>
    </source>
</evidence>
<keyword evidence="4" id="KW-1185">Reference proteome</keyword>
<dbReference type="GeneID" id="19202819"/>
<dbReference type="OrthoDB" id="3249407at2759"/>
<sequence>MPICSHPSHSSLSSRSPPASTPVRSMGRDCRQSEKRTTTRLLSKSTPKKSVLQLYARNESVASSKLSRPPSIALSDMMVVPTARLATVEQSMLINTAFTATRVETMAGNSRQSMAPPLLVPHAATSVVPPPARQDSPAPWGRSDVDEAINTNLSHHPDDNDGDDPNRDGNPTDMDTDTLDTNTNTNTNTDMDMDTDEDDGGPDSDTEAPAPSRRTGDRVRPKLGNYSGPQRRVIVTTQEFVCALAFTTNAFPDNFQLESLPVHALARVNNALSQSLAMTPEIHWLISQNVGHLRGEIKTKARHIVALVFKFESSPGPEGRERNRELASQLKEETSWIYRDWVSRRFIYSSPAIQMLINEVFFQGRNDDSIQRADFYKPFPKVALALIMAAIDCAIDEWHTGKRTTVHFTEPAYCPIYETFLNDLNRFEQEGMQYNIMEKLQCRIYRDGLEYSGVEQQAVAAVSMTNTAISCGVVELNDDFD</sequence>
<accession>A0A5M3MY95</accession>
<comment type="caution">
    <text evidence="3">The sequence shown here is derived from an EMBL/GenBank/DDBJ whole genome shotgun (WGS) entry which is preliminary data.</text>
</comment>
<feature type="compositionally biased region" description="Low complexity" evidence="1">
    <location>
        <begin position="1"/>
        <end position="22"/>
    </location>
</feature>
<dbReference type="RefSeq" id="XP_007765934.1">
    <property type="nucleotide sequence ID" value="XM_007767744.1"/>
</dbReference>